<keyword evidence="1" id="KW-0678">Repressor</keyword>
<dbReference type="Gene3D" id="1.20.58.1310">
    <property type="entry name" value="PRONE domain, subdomain 2"/>
    <property type="match status" value="1"/>
</dbReference>
<organism evidence="2 3">
    <name type="scientific">Actinidia rufa</name>
    <dbReference type="NCBI Taxonomy" id="165716"/>
    <lineage>
        <taxon>Eukaryota</taxon>
        <taxon>Viridiplantae</taxon>
        <taxon>Streptophyta</taxon>
        <taxon>Embryophyta</taxon>
        <taxon>Tracheophyta</taxon>
        <taxon>Spermatophyta</taxon>
        <taxon>Magnoliopsida</taxon>
        <taxon>eudicotyledons</taxon>
        <taxon>Gunneridae</taxon>
        <taxon>Pentapetalae</taxon>
        <taxon>asterids</taxon>
        <taxon>Ericales</taxon>
        <taxon>Actinidiaceae</taxon>
        <taxon>Actinidia</taxon>
    </lineage>
</organism>
<evidence type="ECO:0000256" key="1">
    <source>
        <dbReference type="ARBA" id="ARBA00022491"/>
    </source>
</evidence>
<dbReference type="GO" id="GO:0000785">
    <property type="term" value="C:chromatin"/>
    <property type="evidence" value="ECO:0007669"/>
    <property type="project" value="TreeGrafter"/>
</dbReference>
<dbReference type="GO" id="GO:0003714">
    <property type="term" value="F:transcription corepressor activity"/>
    <property type="evidence" value="ECO:0007669"/>
    <property type="project" value="InterPro"/>
</dbReference>
<dbReference type="GO" id="GO:0000122">
    <property type="term" value="P:negative regulation of transcription by RNA polymerase II"/>
    <property type="evidence" value="ECO:0007669"/>
    <property type="project" value="TreeGrafter"/>
</dbReference>
<dbReference type="AlphaFoldDB" id="A0A7J0F229"/>
<comment type="caution">
    <text evidence="2">The sequence shown here is derived from an EMBL/GenBank/DDBJ whole genome shotgun (WGS) entry which is preliminary data.</text>
</comment>
<sequence length="286" mass="32740">MESATGLGLPNMVRLLTPEPESLLPTSYPQSMVPVKTCMNADRGVTYNVPVPPRKHCIDSLNQNISTYTVPDFQPNNNMPGQLLSLVGQDIPLQMHQHQLEIVHIVAQHWKARICCLISAEQFSTDCLLDCLDLSSEYHTLDVGNRIEKSKCLLSCRNCGHMLGTLVPEEFMRIHQSLIKYITCGCRAEKIDGYILCKFVLGLNLQCIEWLYASHGLDKIDMLRKIAPLSLPVILTHLKQKQEWVKCCADLSRVWAEIYSKIYRKSLDHRSFYFKQRATKQLDHER</sequence>
<protein>
    <submittedName>
        <fullName evidence="2">SIN3-like 5</fullName>
    </submittedName>
</protein>
<keyword evidence="3" id="KW-1185">Reference proteome</keyword>
<dbReference type="PANTHER" id="PTHR12346:SF0">
    <property type="entry name" value="SIN3A, ISOFORM G"/>
    <property type="match status" value="1"/>
</dbReference>
<dbReference type="OrthoDB" id="1711136at2759"/>
<reference evidence="2 3" key="1">
    <citation type="submission" date="2019-07" db="EMBL/GenBank/DDBJ databases">
        <title>De Novo Assembly of kiwifruit Actinidia rufa.</title>
        <authorList>
            <person name="Sugita-Konishi S."/>
            <person name="Sato K."/>
            <person name="Mori E."/>
            <person name="Abe Y."/>
            <person name="Kisaki G."/>
            <person name="Hamano K."/>
            <person name="Suezawa K."/>
            <person name="Otani M."/>
            <person name="Fukuda T."/>
            <person name="Manabe T."/>
            <person name="Gomi K."/>
            <person name="Tabuchi M."/>
            <person name="Akimitsu K."/>
            <person name="Kataoka I."/>
        </authorList>
    </citation>
    <scope>NUCLEOTIDE SEQUENCE [LARGE SCALE GENOMIC DNA]</scope>
    <source>
        <strain evidence="3">cv. Fuchu</strain>
    </source>
</reference>
<name>A0A7J0F229_9ERIC</name>
<dbReference type="GO" id="GO:0000118">
    <property type="term" value="C:histone deacetylase complex"/>
    <property type="evidence" value="ECO:0007669"/>
    <property type="project" value="TreeGrafter"/>
</dbReference>
<evidence type="ECO:0000313" key="2">
    <source>
        <dbReference type="EMBL" id="GFY92506.1"/>
    </source>
</evidence>
<dbReference type="EMBL" id="BJWL01000008">
    <property type="protein sequence ID" value="GFY92506.1"/>
    <property type="molecule type" value="Genomic_DNA"/>
</dbReference>
<dbReference type="InterPro" id="IPR039774">
    <property type="entry name" value="Sin3-like"/>
</dbReference>
<dbReference type="Proteomes" id="UP000585474">
    <property type="component" value="Unassembled WGS sequence"/>
</dbReference>
<gene>
    <name evidence="2" type="ORF">Acr_08g0009020</name>
</gene>
<proteinExistence type="predicted"/>
<evidence type="ECO:0000313" key="3">
    <source>
        <dbReference type="Proteomes" id="UP000585474"/>
    </source>
</evidence>
<dbReference type="PANTHER" id="PTHR12346">
    <property type="entry name" value="SIN3B-RELATED"/>
    <property type="match status" value="1"/>
</dbReference>
<accession>A0A7J0F229</accession>